<dbReference type="EMBL" id="BNAH01000001">
    <property type="protein sequence ID" value="GHE77177.1"/>
    <property type="molecule type" value="Genomic_DNA"/>
</dbReference>
<feature type="coiled-coil region" evidence="3">
    <location>
        <begin position="207"/>
        <end position="290"/>
    </location>
</feature>
<gene>
    <name evidence="6" type="ORF">GCM10011501_00770</name>
</gene>
<sequence length="615" mass="69228">MEATFSQLRSKLLLILMSIGLFIGGQAWAQTSTLEYEKARLVSKFAKFVTWPDDAIKSEFIIGIYENTEKYEYFNEFFKNKGVKGKDITVRLITSFQEIKDVNILYITSSRRNLLKLSERSIRGSNALIITENSFELDKTMIDITYDKDQSALTFSVNDVNLLSEKLELPELSLFLDTNNNEEILSDSPSYILQKQKEEHLLVVEDLLKLQKQFAQQKTTLNTLTKKLQVSEESSKKYNLALQEASNKLMTLQEESKIKSEDLDAKNAELKTLAAQINTLKTQLENNENVSQNVDVNEPSSSAEDEQSLTDLTAKLAEQKEVNDKNILVLANVKQKLASVNKENKLLTSFQLLFYVFVVITLIALIIAFLMWRKAKYSSPTSLPLDGNESNKLLPVREEQLIKSENVAALGYVATDVTYAVGLSLVDLNDEFVTNGDKDNVAKLKPIVTLLENFNLIAADQDDTDIQHFDLVSYMQKMMMLYEFEFSQSDIDYRYLGEKSLMINSVPSYIALVLLNLINNSLKHGFDNKGNGSILLKAEKGAKNGITITYADDGKGMSQSTLAQVFTPFFTTRSDRGYVGVGMSTTYDIIKNKLSGDIKIESKEGKGTTVIINLT</sequence>
<dbReference type="SMART" id="SM00387">
    <property type="entry name" value="HATPase_c"/>
    <property type="match status" value="1"/>
</dbReference>
<comment type="caution">
    <text evidence="6">The sequence shown here is derived from an EMBL/GenBank/DDBJ whole genome shotgun (WGS) entry which is preliminary data.</text>
</comment>
<dbReference type="PANTHER" id="PTHR43065">
    <property type="entry name" value="SENSOR HISTIDINE KINASE"/>
    <property type="match status" value="1"/>
</dbReference>
<evidence type="ECO:0000256" key="4">
    <source>
        <dbReference type="SAM" id="Phobius"/>
    </source>
</evidence>
<dbReference type="PRINTS" id="PR00344">
    <property type="entry name" value="BCTRLSENSOR"/>
</dbReference>
<dbReference type="SUPFAM" id="SSF55874">
    <property type="entry name" value="ATPase domain of HSP90 chaperone/DNA topoisomerase II/histidine kinase"/>
    <property type="match status" value="1"/>
</dbReference>
<keyword evidence="4" id="KW-0472">Membrane</keyword>
<dbReference type="Gene3D" id="3.30.565.10">
    <property type="entry name" value="Histidine kinase-like ATPase, C-terminal domain"/>
    <property type="match status" value="1"/>
</dbReference>
<evidence type="ECO:0000313" key="6">
    <source>
        <dbReference type="EMBL" id="GHE77177.1"/>
    </source>
</evidence>
<dbReference type="InterPro" id="IPR003594">
    <property type="entry name" value="HATPase_dom"/>
</dbReference>
<dbReference type="RefSeq" id="WP_189376114.1">
    <property type="nucleotide sequence ID" value="NZ_BNAH01000001.1"/>
</dbReference>
<name>A0ABQ3IBE1_9GAMM</name>
<dbReference type="InterPro" id="IPR036890">
    <property type="entry name" value="HATPase_C_sf"/>
</dbReference>
<evidence type="ECO:0000313" key="7">
    <source>
        <dbReference type="Proteomes" id="UP000626370"/>
    </source>
</evidence>
<keyword evidence="3" id="KW-0175">Coiled coil</keyword>
<evidence type="ECO:0000256" key="3">
    <source>
        <dbReference type="SAM" id="Coils"/>
    </source>
</evidence>
<evidence type="ECO:0000259" key="5">
    <source>
        <dbReference type="PROSITE" id="PS50109"/>
    </source>
</evidence>
<dbReference type="Pfam" id="PF13689">
    <property type="entry name" value="DUF4154"/>
    <property type="match status" value="1"/>
</dbReference>
<keyword evidence="4" id="KW-1133">Transmembrane helix</keyword>
<comment type="catalytic activity">
    <reaction evidence="1">
        <text>ATP + protein L-histidine = ADP + protein N-phospho-L-histidine.</text>
        <dbReference type="EC" id="2.7.13.3"/>
    </reaction>
</comment>
<dbReference type="EC" id="2.7.13.3" evidence="2"/>
<dbReference type="InterPro" id="IPR025293">
    <property type="entry name" value="YfiR/HmsC-like"/>
</dbReference>
<dbReference type="Proteomes" id="UP000626370">
    <property type="component" value="Unassembled WGS sequence"/>
</dbReference>
<dbReference type="PANTHER" id="PTHR43065:SF47">
    <property type="match status" value="1"/>
</dbReference>
<dbReference type="PROSITE" id="PS50109">
    <property type="entry name" value="HIS_KIN"/>
    <property type="match status" value="1"/>
</dbReference>
<dbReference type="Pfam" id="PF02518">
    <property type="entry name" value="HATPase_c"/>
    <property type="match status" value="1"/>
</dbReference>
<accession>A0ABQ3IBE1</accession>
<protein>
    <recommendedName>
        <fullName evidence="2">histidine kinase</fullName>
        <ecNumber evidence="2">2.7.13.3</ecNumber>
    </recommendedName>
</protein>
<reference evidence="7" key="1">
    <citation type="journal article" date="2019" name="Int. J. Syst. Evol. Microbiol.">
        <title>The Global Catalogue of Microorganisms (GCM) 10K type strain sequencing project: providing services to taxonomists for standard genome sequencing and annotation.</title>
        <authorList>
            <consortium name="The Broad Institute Genomics Platform"/>
            <consortium name="The Broad Institute Genome Sequencing Center for Infectious Disease"/>
            <person name="Wu L."/>
            <person name="Ma J."/>
        </authorList>
    </citation>
    <scope>NUCLEOTIDE SEQUENCE [LARGE SCALE GENOMIC DNA]</scope>
    <source>
        <strain evidence="7">CGMCC 1.15922</strain>
    </source>
</reference>
<feature type="transmembrane region" description="Helical" evidence="4">
    <location>
        <begin position="352"/>
        <end position="372"/>
    </location>
</feature>
<organism evidence="6 7">
    <name type="scientific">Thalassotalea profundi</name>
    <dbReference type="NCBI Taxonomy" id="2036687"/>
    <lineage>
        <taxon>Bacteria</taxon>
        <taxon>Pseudomonadati</taxon>
        <taxon>Pseudomonadota</taxon>
        <taxon>Gammaproteobacteria</taxon>
        <taxon>Alteromonadales</taxon>
        <taxon>Colwelliaceae</taxon>
        <taxon>Thalassotalea</taxon>
    </lineage>
</organism>
<dbReference type="InterPro" id="IPR005467">
    <property type="entry name" value="His_kinase_dom"/>
</dbReference>
<evidence type="ECO:0000256" key="2">
    <source>
        <dbReference type="ARBA" id="ARBA00012438"/>
    </source>
</evidence>
<evidence type="ECO:0000256" key="1">
    <source>
        <dbReference type="ARBA" id="ARBA00000085"/>
    </source>
</evidence>
<keyword evidence="7" id="KW-1185">Reference proteome</keyword>
<feature type="domain" description="Histidine kinase" evidence="5">
    <location>
        <begin position="443"/>
        <end position="615"/>
    </location>
</feature>
<proteinExistence type="predicted"/>
<keyword evidence="4" id="KW-0812">Transmembrane</keyword>
<dbReference type="InterPro" id="IPR004358">
    <property type="entry name" value="Sig_transdc_His_kin-like_C"/>
</dbReference>